<accession>A0A8J4XCT7</accession>
<feature type="compositionally biased region" description="Polar residues" evidence="1">
    <location>
        <begin position="1"/>
        <end position="15"/>
    </location>
</feature>
<dbReference type="AlphaFoldDB" id="A0A8J4XCT7"/>
<feature type="compositionally biased region" description="Basic and acidic residues" evidence="1">
    <location>
        <begin position="24"/>
        <end position="35"/>
    </location>
</feature>
<organism evidence="2 3">
    <name type="scientific">Clarias magur</name>
    <name type="common">Asian catfish</name>
    <name type="synonym">Macropteronotus magur</name>
    <dbReference type="NCBI Taxonomy" id="1594786"/>
    <lineage>
        <taxon>Eukaryota</taxon>
        <taxon>Metazoa</taxon>
        <taxon>Chordata</taxon>
        <taxon>Craniata</taxon>
        <taxon>Vertebrata</taxon>
        <taxon>Euteleostomi</taxon>
        <taxon>Actinopterygii</taxon>
        <taxon>Neopterygii</taxon>
        <taxon>Teleostei</taxon>
        <taxon>Ostariophysi</taxon>
        <taxon>Siluriformes</taxon>
        <taxon>Clariidae</taxon>
        <taxon>Clarias</taxon>
    </lineage>
</organism>
<name>A0A8J4XCT7_CLAMG</name>
<evidence type="ECO:0000313" key="3">
    <source>
        <dbReference type="Proteomes" id="UP000727407"/>
    </source>
</evidence>
<dbReference type="EMBL" id="QNUK01000083">
    <property type="protein sequence ID" value="KAF5902913.1"/>
    <property type="molecule type" value="Genomic_DNA"/>
</dbReference>
<proteinExistence type="predicted"/>
<reference evidence="2" key="1">
    <citation type="submission" date="2020-07" db="EMBL/GenBank/DDBJ databases">
        <title>Clarias magur genome sequencing, assembly and annotation.</title>
        <authorList>
            <person name="Kushwaha B."/>
            <person name="Kumar R."/>
            <person name="Das P."/>
            <person name="Joshi C.G."/>
            <person name="Kumar D."/>
            <person name="Nagpure N.S."/>
            <person name="Pandey M."/>
            <person name="Agarwal S."/>
            <person name="Srivastava S."/>
            <person name="Singh M."/>
            <person name="Sahoo L."/>
            <person name="Jayasankar P."/>
            <person name="Meher P.K."/>
            <person name="Koringa P.G."/>
            <person name="Iquebal M.A."/>
            <person name="Das S.P."/>
            <person name="Bit A."/>
            <person name="Patnaik S."/>
            <person name="Patel N."/>
            <person name="Shah T.M."/>
            <person name="Hinsu A."/>
            <person name="Jena J.K."/>
        </authorList>
    </citation>
    <scope>NUCLEOTIDE SEQUENCE</scope>
    <source>
        <strain evidence="2">CIFAMagur01</strain>
        <tissue evidence="2">Testis</tissue>
    </source>
</reference>
<gene>
    <name evidence="2" type="ORF">DAT39_007448</name>
</gene>
<comment type="caution">
    <text evidence="2">The sequence shown here is derived from an EMBL/GenBank/DDBJ whole genome shotgun (WGS) entry which is preliminary data.</text>
</comment>
<dbReference type="Proteomes" id="UP000727407">
    <property type="component" value="Unassembled WGS sequence"/>
</dbReference>
<protein>
    <submittedName>
        <fullName evidence="2">Uncharacterized protein</fullName>
    </submittedName>
</protein>
<evidence type="ECO:0000313" key="2">
    <source>
        <dbReference type="EMBL" id="KAF5902913.1"/>
    </source>
</evidence>
<keyword evidence="3" id="KW-1185">Reference proteome</keyword>
<evidence type="ECO:0000256" key="1">
    <source>
        <dbReference type="SAM" id="MobiDB-lite"/>
    </source>
</evidence>
<sequence length="102" mass="11098">MSNESAARENVSSSPAGGANASKIPRERRPLEDLRSGAGPEVCEMISRGLRDRRQINRSIPVIMIHPFPGQTSSRSLTTLQSNGSSPYQLISLSLASLYKEE</sequence>
<feature type="region of interest" description="Disordered" evidence="1">
    <location>
        <begin position="1"/>
        <end position="36"/>
    </location>
</feature>